<feature type="transmembrane region" description="Helical" evidence="1">
    <location>
        <begin position="74"/>
        <end position="93"/>
    </location>
</feature>
<name>A0A923LQM1_9FIRM</name>
<dbReference type="InterPro" id="IPR010387">
    <property type="entry name" value="QueT"/>
</dbReference>
<dbReference type="PANTHER" id="PTHR40044">
    <property type="entry name" value="INTEGRAL MEMBRANE PROTEIN-RELATED"/>
    <property type="match status" value="1"/>
</dbReference>
<feature type="transmembrane region" description="Helical" evidence="1">
    <location>
        <begin position="12"/>
        <end position="32"/>
    </location>
</feature>
<evidence type="ECO:0000313" key="3">
    <source>
        <dbReference type="Proteomes" id="UP000606720"/>
    </source>
</evidence>
<keyword evidence="1" id="KW-1133">Transmembrane helix</keyword>
<keyword evidence="1" id="KW-0472">Membrane</keyword>
<feature type="transmembrane region" description="Helical" evidence="1">
    <location>
        <begin position="128"/>
        <end position="152"/>
    </location>
</feature>
<evidence type="ECO:0000313" key="2">
    <source>
        <dbReference type="EMBL" id="MBC5714274.1"/>
    </source>
</evidence>
<proteinExistence type="predicted"/>
<dbReference type="PIRSF" id="PIRSF031501">
    <property type="entry name" value="QueT"/>
    <property type="match status" value="1"/>
</dbReference>
<keyword evidence="3" id="KW-1185">Reference proteome</keyword>
<dbReference type="Pfam" id="PF06177">
    <property type="entry name" value="QueT"/>
    <property type="match status" value="1"/>
</dbReference>
<dbReference type="RefSeq" id="WP_186867004.1">
    <property type="nucleotide sequence ID" value="NZ_JACOPH010000006.1"/>
</dbReference>
<sequence length="164" mass="17713">MRNKKVLFTTQAAMIAALYVVLTMLANALGLANHAIQVRFSEALTILPYFTPAAIPGLTIGCVISNLLTGCMPLDVVFGSCATLLGAVGTYLLRKYKWAAPLPPIIANTIIVPFVLAYVYMAEGTIPYFMLTVGIGEVISCGVLGMILLSILEKYRHVIFKTEV</sequence>
<organism evidence="2 3">
    <name type="scientific">Roseburia zhanii</name>
    <dbReference type="NCBI Taxonomy" id="2763064"/>
    <lineage>
        <taxon>Bacteria</taxon>
        <taxon>Bacillati</taxon>
        <taxon>Bacillota</taxon>
        <taxon>Clostridia</taxon>
        <taxon>Lachnospirales</taxon>
        <taxon>Lachnospiraceae</taxon>
        <taxon>Roseburia</taxon>
    </lineage>
</organism>
<evidence type="ECO:0000256" key="1">
    <source>
        <dbReference type="SAM" id="Phobius"/>
    </source>
</evidence>
<feature type="transmembrane region" description="Helical" evidence="1">
    <location>
        <begin position="44"/>
        <end position="68"/>
    </location>
</feature>
<dbReference type="Proteomes" id="UP000606720">
    <property type="component" value="Unassembled WGS sequence"/>
</dbReference>
<keyword evidence="1" id="KW-0812">Transmembrane</keyword>
<reference evidence="2" key="1">
    <citation type="submission" date="2020-08" db="EMBL/GenBank/DDBJ databases">
        <title>Genome public.</title>
        <authorList>
            <person name="Liu C."/>
            <person name="Sun Q."/>
        </authorList>
    </citation>
    <scope>NUCLEOTIDE SEQUENCE</scope>
    <source>
        <strain evidence="2">BX1005</strain>
    </source>
</reference>
<feature type="transmembrane region" description="Helical" evidence="1">
    <location>
        <begin position="105"/>
        <end position="122"/>
    </location>
</feature>
<gene>
    <name evidence="2" type="ORF">H8S17_08635</name>
</gene>
<dbReference type="EMBL" id="JACOPH010000006">
    <property type="protein sequence ID" value="MBC5714274.1"/>
    <property type="molecule type" value="Genomic_DNA"/>
</dbReference>
<protein>
    <submittedName>
        <fullName evidence="2">QueT transporter family protein</fullName>
    </submittedName>
</protein>
<dbReference type="AlphaFoldDB" id="A0A923LQM1"/>
<accession>A0A923LQM1</accession>
<dbReference type="PANTHER" id="PTHR40044:SF1">
    <property type="entry name" value="INTEGRAL MEMBRANE PROTEIN"/>
    <property type="match status" value="1"/>
</dbReference>
<comment type="caution">
    <text evidence="2">The sequence shown here is derived from an EMBL/GenBank/DDBJ whole genome shotgun (WGS) entry which is preliminary data.</text>
</comment>